<dbReference type="InterPro" id="IPR027417">
    <property type="entry name" value="P-loop_NTPase"/>
</dbReference>
<dbReference type="Gene3D" id="3.40.50.300">
    <property type="entry name" value="P-loop containing nucleotide triphosphate hydrolases"/>
    <property type="match status" value="1"/>
</dbReference>
<evidence type="ECO:0000313" key="1">
    <source>
        <dbReference type="EMBL" id="XCA47470.1"/>
    </source>
</evidence>
<sequence>MDSFIKIIPQKKERPPTLHEKEISLLEKFLARGENVFICGPTGSGKTFIVDCLLNASNTIELHSELFQKKSTFLNLIGDTSHHVLIDGYDSSVYGHKQIIDKISDSNEKITRGSVVVTSTCIHMLPNFKLIIVPKRSADEIFSLECANPRARFAADKCEGNIRNFYDYMNFSDEKDVFKTSKDIVVDILCHKGGSFDTNQTVHEHGHVVDVIHGNYMHSKNSNIVPIADSLSLADIYDSVMYKGEWNYMPYYVTTGMAIPKYNLGEPLKPEKVQPGSTWTKYGNYKMRYNKLKNIQGRHTTKLGIEELGLIRQYAIVGDLDPLIEYKLTPLDFDIMNHLALGNKLKPSEVAKVKKKLRSIVNE</sequence>
<accession>A0AAU7YQL7</accession>
<protein>
    <submittedName>
        <fullName evidence="1">Uncharacterized protein</fullName>
    </submittedName>
</protein>
<proteinExistence type="predicted"/>
<dbReference type="EMBL" id="PP911589">
    <property type="protein sequence ID" value="XCA47470.1"/>
    <property type="molecule type" value="Genomic_DNA"/>
</dbReference>
<organism evidence="1">
    <name type="scientific">Micromonas commoda virus</name>
    <dbReference type="NCBI Taxonomy" id="3057169"/>
    <lineage>
        <taxon>Viruses</taxon>
        <taxon>Varidnaviria</taxon>
        <taxon>Bamfordvirae</taxon>
        <taxon>Nucleocytoviricota</taxon>
        <taxon>Megaviricetes</taxon>
        <taxon>Algavirales</taxon>
        <taxon>Phycodnaviridae</taxon>
    </lineage>
</organism>
<dbReference type="SUPFAM" id="SSF52540">
    <property type="entry name" value="P-loop containing nucleoside triphosphate hydrolases"/>
    <property type="match status" value="1"/>
</dbReference>
<name>A0AAU7YQL7_9PHYC</name>
<reference evidence="1" key="1">
    <citation type="submission" date="2024-06" db="EMBL/GenBank/DDBJ databases">
        <title>Evidence of context-dependent and transient costs of resisting viral infection in isolates of the marine microalga Micromonas sp. (class Mamiellophyceae).</title>
        <authorList>
            <person name="Bedi de Silva A."/>
            <person name="Schvarcz C.R."/>
            <person name="Steward G.R."/>
            <person name="Edwards K.F."/>
        </authorList>
    </citation>
    <scope>NUCLEOTIDE SEQUENCE</scope>
    <source>
        <strain evidence="1">McV-KB2</strain>
    </source>
</reference>